<keyword evidence="2" id="KW-0472">Membrane</keyword>
<protein>
    <submittedName>
        <fullName evidence="3">Uncharacterized protein</fullName>
    </submittedName>
</protein>
<organism evidence="3 4">
    <name type="scientific">Paractinoplanes ovalisporus</name>
    <dbReference type="NCBI Taxonomy" id="2810368"/>
    <lineage>
        <taxon>Bacteria</taxon>
        <taxon>Bacillati</taxon>
        <taxon>Actinomycetota</taxon>
        <taxon>Actinomycetes</taxon>
        <taxon>Micromonosporales</taxon>
        <taxon>Micromonosporaceae</taxon>
        <taxon>Paractinoplanes</taxon>
    </lineage>
</organism>
<keyword evidence="2" id="KW-0812">Transmembrane</keyword>
<feature type="transmembrane region" description="Helical" evidence="2">
    <location>
        <begin position="15"/>
        <end position="38"/>
    </location>
</feature>
<reference evidence="3 4" key="1">
    <citation type="submission" date="2021-01" db="EMBL/GenBank/DDBJ databases">
        <title>Actinoplanes sp. nov. LDG1-06 isolated from lichen.</title>
        <authorList>
            <person name="Saeng-In P."/>
            <person name="Phongsopitanun W."/>
            <person name="Kanchanasin P."/>
            <person name="Yuki M."/>
            <person name="Kudo T."/>
            <person name="Ohkuma M."/>
            <person name="Tanasupawat S."/>
        </authorList>
    </citation>
    <scope>NUCLEOTIDE SEQUENCE [LARGE SCALE GENOMIC DNA]</scope>
    <source>
        <strain evidence="3 4">LDG1-06</strain>
    </source>
</reference>
<proteinExistence type="predicted"/>
<accession>A0ABS2AEV7</accession>
<comment type="caution">
    <text evidence="3">The sequence shown here is derived from an EMBL/GenBank/DDBJ whole genome shotgun (WGS) entry which is preliminary data.</text>
</comment>
<evidence type="ECO:0000313" key="3">
    <source>
        <dbReference type="EMBL" id="MBM2618363.1"/>
    </source>
</evidence>
<name>A0ABS2AEV7_9ACTN</name>
<sequence>MTVAPPRQGWPRADVLALIGIVVAVIAIVVGATFAIAVPEIRCKLGLDKCPATADNWTGIAHTIGQPLSGTRMPYNATLPAPVAPAGVQPEVLLTISELTNQGKPVQVGLSGRGFYAYSSVDIVWSRPDGKTAGTYAAQTDDRGLFDYALLWRPDPELKRAGNDGGWTVRVTDRTSGWDDAAQLTVHSDDGTPDPDSWPEPKASAFRPASVRGGTSGALCDGTGAFATINLEGYTPDARVRLEYRSPSNEVVLTQGVRVDGQGRVTVITLWRSASCTESVYQARAIEDGTNRTATGAILLRPKP</sequence>
<evidence type="ECO:0000256" key="1">
    <source>
        <dbReference type="SAM" id="MobiDB-lite"/>
    </source>
</evidence>
<evidence type="ECO:0000313" key="4">
    <source>
        <dbReference type="Proteomes" id="UP000632138"/>
    </source>
</evidence>
<dbReference type="EMBL" id="JAENHP010000007">
    <property type="protein sequence ID" value="MBM2618363.1"/>
    <property type="molecule type" value="Genomic_DNA"/>
</dbReference>
<keyword evidence="2" id="KW-1133">Transmembrane helix</keyword>
<keyword evidence="4" id="KW-1185">Reference proteome</keyword>
<gene>
    <name evidence="3" type="ORF">JIG36_22640</name>
</gene>
<feature type="region of interest" description="Disordered" evidence="1">
    <location>
        <begin position="186"/>
        <end position="211"/>
    </location>
</feature>
<dbReference type="RefSeq" id="WP_203378377.1">
    <property type="nucleotide sequence ID" value="NZ_JAENHP010000007.1"/>
</dbReference>
<dbReference type="Proteomes" id="UP000632138">
    <property type="component" value="Unassembled WGS sequence"/>
</dbReference>
<evidence type="ECO:0000256" key="2">
    <source>
        <dbReference type="SAM" id="Phobius"/>
    </source>
</evidence>